<evidence type="ECO:0000256" key="1">
    <source>
        <dbReference type="ARBA" id="ARBA00004651"/>
    </source>
</evidence>
<dbReference type="Pfam" id="PF00528">
    <property type="entry name" value="BPD_transp_1"/>
    <property type="match status" value="1"/>
</dbReference>
<proteinExistence type="inferred from homology"/>
<comment type="similarity">
    <text evidence="7">Belongs to the binding-protein-dependent transport system permease family.</text>
</comment>
<evidence type="ECO:0000313" key="9">
    <source>
        <dbReference type="EMBL" id="SHK74273.1"/>
    </source>
</evidence>
<dbReference type="SUPFAM" id="SSF161098">
    <property type="entry name" value="MetI-like"/>
    <property type="match status" value="1"/>
</dbReference>
<feature type="transmembrane region" description="Helical" evidence="7">
    <location>
        <begin position="134"/>
        <end position="161"/>
    </location>
</feature>
<dbReference type="GO" id="GO:0005886">
    <property type="term" value="C:plasma membrane"/>
    <property type="evidence" value="ECO:0007669"/>
    <property type="project" value="UniProtKB-SubCell"/>
</dbReference>
<evidence type="ECO:0000313" key="10">
    <source>
        <dbReference type="Proteomes" id="UP000184363"/>
    </source>
</evidence>
<dbReference type="STRING" id="1848.SAMN05443637_11190"/>
<dbReference type="PROSITE" id="PS50928">
    <property type="entry name" value="ABC_TM1"/>
    <property type="match status" value="1"/>
</dbReference>
<dbReference type="EMBL" id="FRAP01000011">
    <property type="protein sequence ID" value="SHK74273.1"/>
    <property type="molecule type" value="Genomic_DNA"/>
</dbReference>
<keyword evidence="2 7" id="KW-0813">Transport</keyword>
<evidence type="ECO:0000256" key="5">
    <source>
        <dbReference type="ARBA" id="ARBA00022989"/>
    </source>
</evidence>
<dbReference type="Gene3D" id="1.10.3720.10">
    <property type="entry name" value="MetI-like"/>
    <property type="match status" value="1"/>
</dbReference>
<dbReference type="PANTHER" id="PTHR43163:SF6">
    <property type="entry name" value="DIPEPTIDE TRANSPORT SYSTEM PERMEASE PROTEIN DPPB-RELATED"/>
    <property type="match status" value="1"/>
</dbReference>
<dbReference type="AlphaFoldDB" id="A0A1M6UYI9"/>
<dbReference type="Pfam" id="PF19300">
    <property type="entry name" value="BPD_transp_1_N"/>
    <property type="match status" value="1"/>
</dbReference>
<accession>A0A1M6UYI9</accession>
<protein>
    <submittedName>
        <fullName evidence="9">Peptide/nickel transport system permease protein</fullName>
    </submittedName>
</protein>
<dbReference type="InterPro" id="IPR035906">
    <property type="entry name" value="MetI-like_sf"/>
</dbReference>
<keyword evidence="6 7" id="KW-0472">Membrane</keyword>
<feature type="transmembrane region" description="Helical" evidence="7">
    <location>
        <begin position="12"/>
        <end position="30"/>
    </location>
</feature>
<organism evidence="9 10">
    <name type="scientific">Pseudonocardia thermophila</name>
    <dbReference type="NCBI Taxonomy" id="1848"/>
    <lineage>
        <taxon>Bacteria</taxon>
        <taxon>Bacillati</taxon>
        <taxon>Actinomycetota</taxon>
        <taxon>Actinomycetes</taxon>
        <taxon>Pseudonocardiales</taxon>
        <taxon>Pseudonocardiaceae</taxon>
        <taxon>Pseudonocardia</taxon>
    </lineage>
</organism>
<evidence type="ECO:0000256" key="4">
    <source>
        <dbReference type="ARBA" id="ARBA00022692"/>
    </source>
</evidence>
<evidence type="ECO:0000256" key="3">
    <source>
        <dbReference type="ARBA" id="ARBA00022475"/>
    </source>
</evidence>
<feature type="domain" description="ABC transmembrane type-1" evidence="8">
    <location>
        <begin position="98"/>
        <end position="311"/>
    </location>
</feature>
<dbReference type="RefSeq" id="WP_073457807.1">
    <property type="nucleotide sequence ID" value="NZ_FRAP01000011.1"/>
</dbReference>
<sequence length="326" mass="34589">MSPAVRAVAARLAHLLVVLALVSLAATLMLDLTPVDPAIVMLGEQATPEQVAQVHAALGLDRPFLARYANWVAGLLTGDFGTSYRTKVDVLDAILAALAVTGELIVLSLLVALAVSIPIGILTAHHRDDWFDRLWVVVSSALVSCPPFVSALVLVFVFALLARDWPVHFPATGWTAFTADPLDNLWHAALPVVTLALVLVPNFSRVLRSDLVATLDDDFVLFAKAKGLPMRRVLLRHALRPSSLSLVTVAGISIGQLMGGAVVVEVLFGLPGLGQLLVNAITLNDLPLVQGAVVFIAAVYVAANAAVDLCYRVLDPRLRVAHGVVA</sequence>
<feature type="transmembrane region" description="Helical" evidence="7">
    <location>
        <begin position="244"/>
        <end position="268"/>
    </location>
</feature>
<evidence type="ECO:0000259" key="8">
    <source>
        <dbReference type="PROSITE" id="PS50928"/>
    </source>
</evidence>
<gene>
    <name evidence="9" type="ORF">SAMN05443637_11190</name>
</gene>
<keyword evidence="10" id="KW-1185">Reference proteome</keyword>
<dbReference type="GO" id="GO:0055085">
    <property type="term" value="P:transmembrane transport"/>
    <property type="evidence" value="ECO:0007669"/>
    <property type="project" value="InterPro"/>
</dbReference>
<name>A0A1M6UYI9_PSETH</name>
<evidence type="ECO:0000256" key="6">
    <source>
        <dbReference type="ARBA" id="ARBA00023136"/>
    </source>
</evidence>
<keyword evidence="3" id="KW-1003">Cell membrane</keyword>
<feature type="transmembrane region" description="Helical" evidence="7">
    <location>
        <begin position="288"/>
        <end position="311"/>
    </location>
</feature>
<dbReference type="Proteomes" id="UP000184363">
    <property type="component" value="Unassembled WGS sequence"/>
</dbReference>
<reference evidence="9 10" key="1">
    <citation type="submission" date="2016-11" db="EMBL/GenBank/DDBJ databases">
        <authorList>
            <person name="Jaros S."/>
            <person name="Januszkiewicz K."/>
            <person name="Wedrychowicz H."/>
        </authorList>
    </citation>
    <scope>NUCLEOTIDE SEQUENCE [LARGE SCALE GENOMIC DNA]</scope>
    <source>
        <strain evidence="9 10">DSM 43832</strain>
    </source>
</reference>
<dbReference type="InterPro" id="IPR000515">
    <property type="entry name" value="MetI-like"/>
</dbReference>
<feature type="transmembrane region" description="Helical" evidence="7">
    <location>
        <begin position="93"/>
        <end position="122"/>
    </location>
</feature>
<dbReference type="PANTHER" id="PTHR43163">
    <property type="entry name" value="DIPEPTIDE TRANSPORT SYSTEM PERMEASE PROTEIN DPPB-RELATED"/>
    <property type="match status" value="1"/>
</dbReference>
<keyword evidence="4 7" id="KW-0812">Transmembrane</keyword>
<dbReference type="InterPro" id="IPR045621">
    <property type="entry name" value="BPD_transp_1_N"/>
</dbReference>
<comment type="subcellular location">
    <subcellularLocation>
        <location evidence="1 7">Cell membrane</location>
        <topology evidence="1 7">Multi-pass membrane protein</topology>
    </subcellularLocation>
</comment>
<feature type="transmembrane region" description="Helical" evidence="7">
    <location>
        <begin position="185"/>
        <end position="203"/>
    </location>
</feature>
<dbReference type="CDD" id="cd06261">
    <property type="entry name" value="TM_PBP2"/>
    <property type="match status" value="1"/>
</dbReference>
<keyword evidence="5 7" id="KW-1133">Transmembrane helix</keyword>
<evidence type="ECO:0000256" key="7">
    <source>
        <dbReference type="RuleBase" id="RU363032"/>
    </source>
</evidence>
<evidence type="ECO:0000256" key="2">
    <source>
        <dbReference type="ARBA" id="ARBA00022448"/>
    </source>
</evidence>